<dbReference type="PATRIC" id="fig|742817.3.peg.572"/>
<dbReference type="AlphaFoldDB" id="H1DE52"/>
<dbReference type="FunFam" id="3.30.565.10:FF:000006">
    <property type="entry name" value="Sensor histidine kinase WalK"/>
    <property type="match status" value="1"/>
</dbReference>
<dbReference type="SUPFAM" id="SSF52172">
    <property type="entry name" value="CheY-like"/>
    <property type="match status" value="1"/>
</dbReference>
<proteinExistence type="predicted"/>
<dbReference type="HOGENOM" id="CLU_000445_114_50_10"/>
<dbReference type="GO" id="GO:0000155">
    <property type="term" value="F:phosphorelay sensor kinase activity"/>
    <property type="evidence" value="ECO:0007669"/>
    <property type="project" value="InterPro"/>
</dbReference>
<feature type="transmembrane region" description="Helical" evidence="8">
    <location>
        <begin position="12"/>
        <end position="31"/>
    </location>
</feature>
<dbReference type="GeneID" id="98068184"/>
<dbReference type="PANTHER" id="PTHR43047:SF72">
    <property type="entry name" value="OSMOSENSING HISTIDINE PROTEIN KINASE SLN1"/>
    <property type="match status" value="1"/>
</dbReference>
<dbReference type="CDD" id="cd17546">
    <property type="entry name" value="REC_hyHK_CKI1_RcsC-like"/>
    <property type="match status" value="1"/>
</dbReference>
<dbReference type="InterPro" id="IPR036641">
    <property type="entry name" value="HPT_dom_sf"/>
</dbReference>
<dbReference type="Gene3D" id="3.40.50.2300">
    <property type="match status" value="1"/>
</dbReference>
<accession>H1DE52</accession>
<dbReference type="PANTHER" id="PTHR43047">
    <property type="entry name" value="TWO-COMPONENT HISTIDINE PROTEIN KINASE"/>
    <property type="match status" value="1"/>
</dbReference>
<keyword evidence="5" id="KW-0418">Kinase</keyword>
<evidence type="ECO:0000256" key="5">
    <source>
        <dbReference type="ARBA" id="ARBA00022777"/>
    </source>
</evidence>
<dbReference type="InterPro" id="IPR001789">
    <property type="entry name" value="Sig_transdc_resp-reg_receiver"/>
</dbReference>
<evidence type="ECO:0000259" key="9">
    <source>
        <dbReference type="PROSITE" id="PS50109"/>
    </source>
</evidence>
<comment type="catalytic activity">
    <reaction evidence="1">
        <text>ATP + protein L-histidine = ADP + protein N-phospho-L-histidine.</text>
        <dbReference type="EC" id="2.7.13.3"/>
    </reaction>
</comment>
<dbReference type="RefSeq" id="WP_009135692.1">
    <property type="nucleotide sequence ID" value="NZ_JH594596.1"/>
</dbReference>
<feature type="domain" description="Histidine kinase" evidence="9">
    <location>
        <begin position="302"/>
        <end position="515"/>
    </location>
</feature>
<dbReference type="SMART" id="SM00387">
    <property type="entry name" value="HATPase_c"/>
    <property type="match status" value="1"/>
</dbReference>
<feature type="modified residue" description="4-aspartylphosphate" evidence="6">
    <location>
        <position position="585"/>
    </location>
</feature>
<keyword evidence="7" id="KW-0175">Coiled coil</keyword>
<sequence>MKQKKILLQHKVLAGYIILSVVITGMVSVLFHERNRVAKIESENLAIRQVRNDANSILYHISILASYGETVLSWSENDFLKYRKVRLYIDSLLQKMPDEEFVSKEQTDKLRNLLTSKEKHLSQIMQLFRKRNEADSLLLQHLPMAIHQATLHRTVTRKKKGIPGLFGAKETVILPPETSTLQSLNEAYLSMQAERQKDIDNYANNLRDYNKELNQELRTLIATMEGQFQNVLTTKEQYLKNSHDRSTLVITSLVLSAVLLLAVSYLIILRDIRIREKGRKHLEELVSQNSVLLDMQKNIILSISHDIRTPLNIITGNTELAMNTREKKQRNIYLKNIGDVCLHVVHLLNNLLDVYQLNEAEEKRQDVPFNLHEMLERTAAGFSHMANNKGIRFVCDFKNTDVRLYGDEVRIEQIIDNLLANAVKFTESGTISFRVCYHGRKLSLEIEDTGSGMTEETLSRIFRPFERKASAANADGHGLGLSITQGLVKLLDGSIEVTSSIEQGSMFRVTLPLRQTDEPVNSKNSMQPHFEHLPHRVLLIDDNIMLRDVVKKMLERKGIVCTACPSVKELVKAMRNIDYDLLLSDIQMPETNGFDLLALLRNSTIGNSRTIPVVAMTARGDYEKKDYLEAGFADCIYKPFSLPDLLHLLSTLKECWDDKKYKVDFSTMLADVEDKTKLLESFIEQSKRDADELASAMNDCDRKRLRKIVHRMQPMWELLKLDETLFTYRLLLKDFVTDDNAIREHTQQILKCNTMLIEEANNEIKRLNNEKENINC</sequence>
<evidence type="ECO:0000259" key="10">
    <source>
        <dbReference type="PROSITE" id="PS50110"/>
    </source>
</evidence>
<dbReference type="InterPro" id="IPR003594">
    <property type="entry name" value="HATPase_dom"/>
</dbReference>
<dbReference type="InterPro" id="IPR036097">
    <property type="entry name" value="HisK_dim/P_sf"/>
</dbReference>
<name>H1DE52_9BACT</name>
<dbReference type="Pfam" id="PF00072">
    <property type="entry name" value="Response_reg"/>
    <property type="match status" value="1"/>
</dbReference>
<dbReference type="STRING" id="742817.HMPREF9449_00538"/>
<dbReference type="InterPro" id="IPR004358">
    <property type="entry name" value="Sig_transdc_His_kin-like_C"/>
</dbReference>
<feature type="transmembrane region" description="Helical" evidence="8">
    <location>
        <begin position="248"/>
        <end position="269"/>
    </location>
</feature>
<evidence type="ECO:0000313" key="11">
    <source>
        <dbReference type="EMBL" id="EHP50849.1"/>
    </source>
</evidence>
<gene>
    <name evidence="11" type="ORF">HMPREF9449_00538</name>
</gene>
<dbReference type="EC" id="2.7.13.3" evidence="2"/>
<dbReference type="Pfam" id="PF02518">
    <property type="entry name" value="HATPase_c"/>
    <property type="match status" value="1"/>
</dbReference>
<dbReference type="InterPro" id="IPR011006">
    <property type="entry name" value="CheY-like_superfamily"/>
</dbReference>
<dbReference type="InterPro" id="IPR036890">
    <property type="entry name" value="HATPase_C_sf"/>
</dbReference>
<dbReference type="Gene3D" id="1.10.287.130">
    <property type="match status" value="1"/>
</dbReference>
<dbReference type="EMBL" id="ADMC01000005">
    <property type="protein sequence ID" value="EHP50849.1"/>
    <property type="molecule type" value="Genomic_DNA"/>
</dbReference>
<dbReference type="CDD" id="cd00082">
    <property type="entry name" value="HisKA"/>
    <property type="match status" value="1"/>
</dbReference>
<organism evidence="11 12">
    <name type="scientific">Odoribacter laneus YIT 12061</name>
    <dbReference type="NCBI Taxonomy" id="742817"/>
    <lineage>
        <taxon>Bacteria</taxon>
        <taxon>Pseudomonadati</taxon>
        <taxon>Bacteroidota</taxon>
        <taxon>Bacteroidia</taxon>
        <taxon>Bacteroidales</taxon>
        <taxon>Odoribacteraceae</taxon>
        <taxon>Odoribacter</taxon>
    </lineage>
</organism>
<evidence type="ECO:0000313" key="12">
    <source>
        <dbReference type="Proteomes" id="UP000004892"/>
    </source>
</evidence>
<keyword evidence="8" id="KW-0472">Membrane</keyword>
<dbReference type="eggNOG" id="COG0745">
    <property type="taxonomic scope" value="Bacteria"/>
</dbReference>
<comment type="caution">
    <text evidence="11">The sequence shown here is derived from an EMBL/GenBank/DDBJ whole genome shotgun (WGS) entry which is preliminary data.</text>
</comment>
<reference evidence="11 12" key="1">
    <citation type="submission" date="2012-01" db="EMBL/GenBank/DDBJ databases">
        <title>The Genome Sequence of Odoribacter laneus YIT 12061.</title>
        <authorList>
            <consortium name="The Broad Institute Genome Sequencing Platform"/>
            <person name="Earl A."/>
            <person name="Ward D."/>
            <person name="Feldgarden M."/>
            <person name="Gevers D."/>
            <person name="Morotomi M."/>
            <person name="Young S.K."/>
            <person name="Zeng Q."/>
            <person name="Gargeya S."/>
            <person name="Fitzgerald M."/>
            <person name="Haas B."/>
            <person name="Abouelleil A."/>
            <person name="Alvarado L."/>
            <person name="Arachchi H.M."/>
            <person name="Berlin A."/>
            <person name="Chapman S.B."/>
            <person name="Gearin G."/>
            <person name="Goldberg J."/>
            <person name="Griggs A."/>
            <person name="Gujja S."/>
            <person name="Hansen M."/>
            <person name="Heiman D."/>
            <person name="Howarth C."/>
            <person name="Larimer J."/>
            <person name="Lui A."/>
            <person name="MacDonald P.J.P."/>
            <person name="McCowen C."/>
            <person name="Montmayeur A."/>
            <person name="Murphy C."/>
            <person name="Neiman D."/>
            <person name="Pearson M."/>
            <person name="Priest M."/>
            <person name="Roberts A."/>
            <person name="Saif S."/>
            <person name="Shea T."/>
            <person name="Sisk P."/>
            <person name="Stolte C."/>
            <person name="Sykes S."/>
            <person name="Wortman J."/>
            <person name="Nusbaum C."/>
            <person name="Birren B."/>
        </authorList>
    </citation>
    <scope>NUCLEOTIDE SEQUENCE [LARGE SCALE GENOMIC DNA]</scope>
    <source>
        <strain evidence="11 12">YIT 12061</strain>
    </source>
</reference>
<evidence type="ECO:0000256" key="3">
    <source>
        <dbReference type="ARBA" id="ARBA00022553"/>
    </source>
</evidence>
<keyword evidence="3 6" id="KW-0597">Phosphoprotein</keyword>
<evidence type="ECO:0000256" key="6">
    <source>
        <dbReference type="PROSITE-ProRule" id="PRU00169"/>
    </source>
</evidence>
<protein>
    <recommendedName>
        <fullName evidence="2">histidine kinase</fullName>
        <ecNumber evidence="2">2.7.13.3</ecNumber>
    </recommendedName>
</protein>
<dbReference type="eggNOG" id="COG2205">
    <property type="taxonomic scope" value="Bacteria"/>
</dbReference>
<dbReference type="PRINTS" id="PR00344">
    <property type="entry name" value="BCTRLSENSOR"/>
</dbReference>
<evidence type="ECO:0000256" key="1">
    <source>
        <dbReference type="ARBA" id="ARBA00000085"/>
    </source>
</evidence>
<dbReference type="SMART" id="SM00448">
    <property type="entry name" value="REC"/>
    <property type="match status" value="1"/>
</dbReference>
<dbReference type="SUPFAM" id="SSF55874">
    <property type="entry name" value="ATPase domain of HSP90 chaperone/DNA topoisomerase II/histidine kinase"/>
    <property type="match status" value="1"/>
</dbReference>
<dbReference type="SUPFAM" id="SSF47384">
    <property type="entry name" value="Homodimeric domain of signal transducing histidine kinase"/>
    <property type="match status" value="1"/>
</dbReference>
<feature type="coiled-coil region" evidence="7">
    <location>
        <begin position="192"/>
        <end position="223"/>
    </location>
</feature>
<keyword evidence="4" id="KW-0808">Transferase</keyword>
<dbReference type="InterPro" id="IPR003661">
    <property type="entry name" value="HisK_dim/P_dom"/>
</dbReference>
<dbReference type="GO" id="GO:0005886">
    <property type="term" value="C:plasma membrane"/>
    <property type="evidence" value="ECO:0007669"/>
    <property type="project" value="TreeGrafter"/>
</dbReference>
<keyword evidence="8" id="KW-1133">Transmembrane helix</keyword>
<dbReference type="Gene3D" id="3.30.565.10">
    <property type="entry name" value="Histidine kinase-like ATPase, C-terminal domain"/>
    <property type="match status" value="1"/>
</dbReference>
<dbReference type="SMART" id="SM00388">
    <property type="entry name" value="HisKA"/>
    <property type="match status" value="1"/>
</dbReference>
<evidence type="ECO:0000256" key="2">
    <source>
        <dbReference type="ARBA" id="ARBA00012438"/>
    </source>
</evidence>
<evidence type="ECO:0000256" key="4">
    <source>
        <dbReference type="ARBA" id="ARBA00022679"/>
    </source>
</evidence>
<dbReference type="InterPro" id="IPR005467">
    <property type="entry name" value="His_kinase_dom"/>
</dbReference>
<keyword evidence="8" id="KW-0812">Transmembrane</keyword>
<dbReference type="SUPFAM" id="SSF47226">
    <property type="entry name" value="Histidine-containing phosphotransfer domain, HPT domain"/>
    <property type="match status" value="1"/>
</dbReference>
<dbReference type="Proteomes" id="UP000004892">
    <property type="component" value="Unassembled WGS sequence"/>
</dbReference>
<evidence type="ECO:0000256" key="7">
    <source>
        <dbReference type="SAM" id="Coils"/>
    </source>
</evidence>
<feature type="domain" description="Response regulatory" evidence="10">
    <location>
        <begin position="536"/>
        <end position="653"/>
    </location>
</feature>
<dbReference type="PROSITE" id="PS50109">
    <property type="entry name" value="HIS_KIN"/>
    <property type="match status" value="1"/>
</dbReference>
<dbReference type="GO" id="GO:0009927">
    <property type="term" value="F:histidine phosphotransfer kinase activity"/>
    <property type="evidence" value="ECO:0007669"/>
    <property type="project" value="TreeGrafter"/>
</dbReference>
<dbReference type="Pfam" id="PF00512">
    <property type="entry name" value="HisKA"/>
    <property type="match status" value="1"/>
</dbReference>
<evidence type="ECO:0000256" key="8">
    <source>
        <dbReference type="SAM" id="Phobius"/>
    </source>
</evidence>
<dbReference type="PROSITE" id="PS50110">
    <property type="entry name" value="RESPONSE_REGULATORY"/>
    <property type="match status" value="1"/>
</dbReference>
<keyword evidence="12" id="KW-1185">Reference proteome</keyword>